<organism evidence="2 3">
    <name type="scientific">Acer negundo</name>
    <name type="common">Box elder</name>
    <dbReference type="NCBI Taxonomy" id="4023"/>
    <lineage>
        <taxon>Eukaryota</taxon>
        <taxon>Viridiplantae</taxon>
        <taxon>Streptophyta</taxon>
        <taxon>Embryophyta</taxon>
        <taxon>Tracheophyta</taxon>
        <taxon>Spermatophyta</taxon>
        <taxon>Magnoliopsida</taxon>
        <taxon>eudicotyledons</taxon>
        <taxon>Gunneridae</taxon>
        <taxon>Pentapetalae</taxon>
        <taxon>rosids</taxon>
        <taxon>malvids</taxon>
        <taxon>Sapindales</taxon>
        <taxon>Sapindaceae</taxon>
        <taxon>Hippocastanoideae</taxon>
        <taxon>Acereae</taxon>
        <taxon>Acer</taxon>
    </lineage>
</organism>
<evidence type="ECO:0000313" key="3">
    <source>
        <dbReference type="Proteomes" id="UP001064489"/>
    </source>
</evidence>
<accession>A0AAD5IAP0</accession>
<evidence type="ECO:0000256" key="1">
    <source>
        <dbReference type="SAM" id="Coils"/>
    </source>
</evidence>
<dbReference type="AlphaFoldDB" id="A0AAD5IAP0"/>
<sequence>MLRAENLELSSHNDHLSEQVERLKKIEDKLRKDLVLSKRNEEDLKRELQEVKESRGTWLNVEAGYLADVVHGCLFDAAARYPVDVMAGYPVDLSSGILAWCSSGVPC</sequence>
<dbReference type="EMBL" id="JAJSOW010000108">
    <property type="protein sequence ID" value="KAI9154416.1"/>
    <property type="molecule type" value="Genomic_DNA"/>
</dbReference>
<feature type="coiled-coil region" evidence="1">
    <location>
        <begin position="13"/>
        <end position="54"/>
    </location>
</feature>
<protein>
    <submittedName>
        <fullName evidence="2">Uncharacterized protein</fullName>
    </submittedName>
</protein>
<gene>
    <name evidence="2" type="ORF">LWI28_026068</name>
</gene>
<reference evidence="2" key="2">
    <citation type="submission" date="2023-02" db="EMBL/GenBank/DDBJ databases">
        <authorList>
            <person name="Swenson N.G."/>
            <person name="Wegrzyn J.L."/>
            <person name="Mcevoy S.L."/>
        </authorList>
    </citation>
    <scope>NUCLEOTIDE SEQUENCE</scope>
    <source>
        <strain evidence="2">91603</strain>
        <tissue evidence="2">Leaf</tissue>
    </source>
</reference>
<reference evidence="2" key="1">
    <citation type="journal article" date="2022" name="Plant J.">
        <title>Strategies of tolerance reflected in two North American maple genomes.</title>
        <authorList>
            <person name="McEvoy S.L."/>
            <person name="Sezen U.U."/>
            <person name="Trouern-Trend A."/>
            <person name="McMahon S.M."/>
            <person name="Schaberg P.G."/>
            <person name="Yang J."/>
            <person name="Wegrzyn J.L."/>
            <person name="Swenson N.G."/>
        </authorList>
    </citation>
    <scope>NUCLEOTIDE SEQUENCE</scope>
    <source>
        <strain evidence="2">91603</strain>
    </source>
</reference>
<keyword evidence="1" id="KW-0175">Coiled coil</keyword>
<comment type="caution">
    <text evidence="2">The sequence shown here is derived from an EMBL/GenBank/DDBJ whole genome shotgun (WGS) entry which is preliminary data.</text>
</comment>
<name>A0AAD5IAP0_ACENE</name>
<keyword evidence="3" id="KW-1185">Reference proteome</keyword>
<dbReference type="Proteomes" id="UP001064489">
    <property type="component" value="Chromosome 11"/>
</dbReference>
<proteinExistence type="predicted"/>
<evidence type="ECO:0000313" key="2">
    <source>
        <dbReference type="EMBL" id="KAI9154416.1"/>
    </source>
</evidence>